<dbReference type="GO" id="GO:0004419">
    <property type="term" value="F:hydroxymethylglutaryl-CoA lyase activity"/>
    <property type="evidence" value="ECO:0007669"/>
    <property type="project" value="TreeGrafter"/>
</dbReference>
<evidence type="ECO:0000259" key="4">
    <source>
        <dbReference type="PROSITE" id="PS50991"/>
    </source>
</evidence>
<name>A0A933LQA0_UNCTE</name>
<dbReference type="PROSITE" id="PS50991">
    <property type="entry name" value="PYR_CT"/>
    <property type="match status" value="1"/>
</dbReference>
<evidence type="ECO:0000256" key="3">
    <source>
        <dbReference type="ARBA" id="ARBA00023239"/>
    </source>
</evidence>
<organism evidence="5 6">
    <name type="scientific">Tectimicrobiota bacterium</name>
    <dbReference type="NCBI Taxonomy" id="2528274"/>
    <lineage>
        <taxon>Bacteria</taxon>
        <taxon>Pseudomonadati</taxon>
        <taxon>Nitrospinota/Tectimicrobiota group</taxon>
        <taxon>Candidatus Tectimicrobiota</taxon>
    </lineage>
</organism>
<accession>A0A933LQA0</accession>
<dbReference type="InterPro" id="IPR013785">
    <property type="entry name" value="Aldolase_TIM"/>
</dbReference>
<dbReference type="SUPFAM" id="SSF51569">
    <property type="entry name" value="Aldolase"/>
    <property type="match status" value="1"/>
</dbReference>
<dbReference type="AlphaFoldDB" id="A0A933LQA0"/>
<protein>
    <submittedName>
        <fullName evidence="5">Hydroxymethylglutaryl-CoA lyase</fullName>
    </submittedName>
</protein>
<dbReference type="PANTHER" id="PTHR42738:SF7">
    <property type="entry name" value="HYDROXYMETHYLGLUTARYL-COA LYASE"/>
    <property type="match status" value="1"/>
</dbReference>
<dbReference type="GO" id="GO:0046872">
    <property type="term" value="F:metal ion binding"/>
    <property type="evidence" value="ECO:0007669"/>
    <property type="project" value="UniProtKB-KW"/>
</dbReference>
<keyword evidence="2" id="KW-0479">Metal-binding</keyword>
<dbReference type="PANTHER" id="PTHR42738">
    <property type="entry name" value="HYDROXYMETHYLGLUTARYL-COA LYASE"/>
    <property type="match status" value="1"/>
</dbReference>
<dbReference type="CDD" id="cd07938">
    <property type="entry name" value="DRE_TIM_HMGL"/>
    <property type="match status" value="1"/>
</dbReference>
<evidence type="ECO:0000256" key="1">
    <source>
        <dbReference type="ARBA" id="ARBA00009405"/>
    </source>
</evidence>
<sequence>MSQSFKLHQMHLPKNIIVGECWARDGLQNEAKIVSTEDKVEIITRMVEAGCTKFEATSFAHPKYLPQFADAEEVLRRIPRKPNIQYRGICTTLRGVERAIASREEGYGVDEIAMVISTSEPHNLANVGMTHDENKKVLEQMVRKALDTRHAVFGWALTSFGCPISGDVDPAEAIAMGKWWKNIGATIIGFGDTTGSANPVRVSHFYEYVLAEGFTTDEVVIHFHDTRGWGVANSMVALTFGFRHFDTSLGAIGGQPKTGAAEYHTGYAGNTCTEDLVGMFEEMGVSTGINLSKMIEAGKRAEQILGRKLRSNFVEAGPVPHQGIVYDKSKGILGTRG</sequence>
<dbReference type="Pfam" id="PF00682">
    <property type="entry name" value="HMGL-like"/>
    <property type="match status" value="1"/>
</dbReference>
<keyword evidence="3 5" id="KW-0456">Lyase</keyword>
<dbReference type="EMBL" id="JACQWF010000088">
    <property type="protein sequence ID" value="MBI4595112.1"/>
    <property type="molecule type" value="Genomic_DNA"/>
</dbReference>
<dbReference type="Gene3D" id="3.20.20.70">
    <property type="entry name" value="Aldolase class I"/>
    <property type="match status" value="1"/>
</dbReference>
<evidence type="ECO:0000313" key="5">
    <source>
        <dbReference type="EMBL" id="MBI4595112.1"/>
    </source>
</evidence>
<evidence type="ECO:0000313" key="6">
    <source>
        <dbReference type="Proteomes" id="UP000772181"/>
    </source>
</evidence>
<comment type="similarity">
    <text evidence="1">Belongs to the HMG-CoA lyase family.</text>
</comment>
<proteinExistence type="inferred from homology"/>
<dbReference type="GO" id="GO:0046951">
    <property type="term" value="P:ketone body biosynthetic process"/>
    <property type="evidence" value="ECO:0007669"/>
    <property type="project" value="TreeGrafter"/>
</dbReference>
<gene>
    <name evidence="5" type="ORF">HY730_01905</name>
</gene>
<dbReference type="InterPro" id="IPR043594">
    <property type="entry name" value="HMGL"/>
</dbReference>
<feature type="domain" description="Pyruvate carboxyltransferase" evidence="4">
    <location>
        <begin position="16"/>
        <end position="295"/>
    </location>
</feature>
<reference evidence="5" key="1">
    <citation type="submission" date="2020-07" db="EMBL/GenBank/DDBJ databases">
        <title>Huge and variable diversity of episymbiotic CPR bacteria and DPANN archaea in groundwater ecosystems.</title>
        <authorList>
            <person name="He C.Y."/>
            <person name="Keren R."/>
            <person name="Whittaker M."/>
            <person name="Farag I.F."/>
            <person name="Doudna J."/>
            <person name="Cate J.H.D."/>
            <person name="Banfield J.F."/>
        </authorList>
    </citation>
    <scope>NUCLEOTIDE SEQUENCE</scope>
    <source>
        <strain evidence="5">NC_groundwater_1482_Ag_S-0.65um_47_24</strain>
    </source>
</reference>
<dbReference type="InterPro" id="IPR000891">
    <property type="entry name" value="PYR_CT"/>
</dbReference>
<evidence type="ECO:0000256" key="2">
    <source>
        <dbReference type="ARBA" id="ARBA00022723"/>
    </source>
</evidence>
<dbReference type="Proteomes" id="UP000772181">
    <property type="component" value="Unassembled WGS sequence"/>
</dbReference>
<dbReference type="GO" id="GO:0006552">
    <property type="term" value="P:L-leucine catabolic process"/>
    <property type="evidence" value="ECO:0007669"/>
    <property type="project" value="TreeGrafter"/>
</dbReference>
<comment type="caution">
    <text evidence="5">The sequence shown here is derived from an EMBL/GenBank/DDBJ whole genome shotgun (WGS) entry which is preliminary data.</text>
</comment>